<feature type="domain" description="Phage tail collar" evidence="1">
    <location>
        <begin position="6"/>
        <end position="62"/>
    </location>
</feature>
<dbReference type="EMBL" id="CP115397">
    <property type="protein sequence ID" value="WBO86756.1"/>
    <property type="molecule type" value="Genomic_DNA"/>
</dbReference>
<name>A0ABY7PV22_9BACT</name>
<accession>A0ABY7PV22</accession>
<protein>
    <submittedName>
        <fullName evidence="2">Tail fiber protein</fullName>
    </submittedName>
</protein>
<gene>
    <name evidence="2" type="ORF">O9Z63_20965</name>
</gene>
<sequence>MDEYLGIIKLFAGNFAPRGWALCNGQLLSITQNTALFSILGTVYGGDGQTTFALPNLQSRVPVGAGQGAGLSFYSQGELGGTETVTLTLGQMPAHSHGLNASTAAGTTDVPTGNVLAQPAGATGSGDSVTVTSYATGTATTALNPTSVSASGSSQPHENRPPFLAMNYIICTEGLFPSRS</sequence>
<proteinExistence type="predicted"/>
<evidence type="ECO:0000259" key="1">
    <source>
        <dbReference type="Pfam" id="PF07484"/>
    </source>
</evidence>
<evidence type="ECO:0000313" key="2">
    <source>
        <dbReference type="EMBL" id="WBO86756.1"/>
    </source>
</evidence>
<dbReference type="Proteomes" id="UP001211872">
    <property type="component" value="Plasmid unnamed2"/>
</dbReference>
<evidence type="ECO:0000313" key="3">
    <source>
        <dbReference type="Proteomes" id="UP001211872"/>
    </source>
</evidence>
<geneLocation type="plasmid" evidence="2 3">
    <name>unnamed2</name>
</geneLocation>
<dbReference type="Gene3D" id="3.90.1340.10">
    <property type="entry name" value="Phage tail collar domain"/>
    <property type="match status" value="1"/>
</dbReference>
<reference evidence="2 3" key="1">
    <citation type="journal article" date="2011" name="Int. J. Syst. Evol. Microbiol.">
        <title>Hymenobacter yonginensis sp. nov., isolated from a mesotrophic artificial lake.</title>
        <authorList>
            <person name="Joung Y."/>
            <person name="Cho S.H."/>
            <person name="Kim H."/>
            <person name="Kim S.B."/>
            <person name="Joh K."/>
        </authorList>
    </citation>
    <scope>NUCLEOTIDE SEQUENCE [LARGE SCALE GENOMIC DNA]</scope>
    <source>
        <strain evidence="2 3">KCTC 22745</strain>
    </source>
</reference>
<dbReference type="Pfam" id="PF07484">
    <property type="entry name" value="Collar"/>
    <property type="match status" value="1"/>
</dbReference>
<dbReference type="RefSeq" id="WP_270129426.1">
    <property type="nucleotide sequence ID" value="NZ_CP115397.1"/>
</dbReference>
<organism evidence="2 3">
    <name type="scientific">Hymenobacter yonginensis</name>
    <dbReference type="NCBI Taxonomy" id="748197"/>
    <lineage>
        <taxon>Bacteria</taxon>
        <taxon>Pseudomonadati</taxon>
        <taxon>Bacteroidota</taxon>
        <taxon>Cytophagia</taxon>
        <taxon>Cytophagales</taxon>
        <taxon>Hymenobacteraceae</taxon>
        <taxon>Hymenobacter</taxon>
    </lineage>
</organism>
<dbReference type="InterPro" id="IPR037053">
    <property type="entry name" value="Phage_tail_collar_dom_sf"/>
</dbReference>
<keyword evidence="2" id="KW-0614">Plasmid</keyword>
<keyword evidence="3" id="KW-1185">Reference proteome</keyword>
<dbReference type="SUPFAM" id="SSF88874">
    <property type="entry name" value="Receptor-binding domain of short tail fibre protein gp12"/>
    <property type="match status" value="1"/>
</dbReference>
<dbReference type="InterPro" id="IPR011083">
    <property type="entry name" value="Phage_tail_collar_dom"/>
</dbReference>